<comment type="caution">
    <text evidence="2">The sequence shown here is derived from an EMBL/GenBank/DDBJ whole genome shotgun (WGS) entry which is preliminary data.</text>
</comment>
<name>A0ABU9DQ04_9BACL</name>
<dbReference type="Proteomes" id="UP001469365">
    <property type="component" value="Unassembled WGS sequence"/>
</dbReference>
<dbReference type="InterPro" id="IPR025889">
    <property type="entry name" value="GSP17M-like_dom"/>
</dbReference>
<evidence type="ECO:0000313" key="3">
    <source>
        <dbReference type="Proteomes" id="UP001469365"/>
    </source>
</evidence>
<feature type="domain" description="General stress protein 17M-like" evidence="1">
    <location>
        <begin position="5"/>
        <end position="99"/>
    </location>
</feature>
<sequence>MFHSIIVAKGEQEVNKAVHDLRQAGREVDEIQILAHEQISDTDLNRPQYCSRIGFVGETMAHTATPLYRCKGMELREKLTGLGLSASAVDYYAEEMERGHIVIAVDEQALLHRNLPRSSSRITAIR</sequence>
<proteinExistence type="predicted"/>
<protein>
    <submittedName>
        <fullName evidence="2">General stress protein</fullName>
    </submittedName>
</protein>
<evidence type="ECO:0000259" key="1">
    <source>
        <dbReference type="Pfam" id="PF11181"/>
    </source>
</evidence>
<reference evidence="2 3" key="1">
    <citation type="submission" date="2024-04" db="EMBL/GenBank/DDBJ databases">
        <title>draft genome sequnece of Paenibacillus filicis.</title>
        <authorList>
            <person name="Kim D.-U."/>
        </authorList>
    </citation>
    <scope>NUCLEOTIDE SEQUENCE [LARGE SCALE GENOMIC DNA]</scope>
    <source>
        <strain evidence="2 3">KACC14197</strain>
    </source>
</reference>
<organism evidence="2 3">
    <name type="scientific">Paenibacillus filicis</name>
    <dbReference type="NCBI Taxonomy" id="669464"/>
    <lineage>
        <taxon>Bacteria</taxon>
        <taxon>Bacillati</taxon>
        <taxon>Bacillota</taxon>
        <taxon>Bacilli</taxon>
        <taxon>Bacillales</taxon>
        <taxon>Paenibacillaceae</taxon>
        <taxon>Paenibacillus</taxon>
    </lineage>
</organism>
<keyword evidence="3" id="KW-1185">Reference proteome</keyword>
<gene>
    <name evidence="2" type="ORF">WMW72_23775</name>
</gene>
<evidence type="ECO:0000313" key="2">
    <source>
        <dbReference type="EMBL" id="MEK8130930.1"/>
    </source>
</evidence>
<accession>A0ABU9DQ04</accession>
<dbReference type="Pfam" id="PF11181">
    <property type="entry name" value="YflT"/>
    <property type="match status" value="1"/>
</dbReference>
<dbReference type="RefSeq" id="WP_341418068.1">
    <property type="nucleotide sequence ID" value="NZ_JBBPCC010000017.1"/>
</dbReference>
<dbReference type="EMBL" id="JBBPCC010000017">
    <property type="protein sequence ID" value="MEK8130930.1"/>
    <property type="molecule type" value="Genomic_DNA"/>
</dbReference>